<dbReference type="OrthoDB" id="9810967at2"/>
<dbReference type="UniPathway" id="UPA00115">
    <property type="reaction ID" value="UER00409"/>
</dbReference>
<dbReference type="InterPro" id="IPR006148">
    <property type="entry name" value="Glc/Gal-6P_isomerase"/>
</dbReference>
<comment type="similarity">
    <text evidence="4 7">Belongs to the glucosamine/galactosamine-6-phosphate isomerase family. 6-phosphogluconolactonase subfamily.</text>
</comment>
<dbReference type="InterPro" id="IPR039104">
    <property type="entry name" value="6PGL"/>
</dbReference>
<comment type="pathway">
    <text evidence="3 7">Carbohydrate degradation; pentose phosphate pathway; D-ribulose 5-phosphate from D-glucose 6-phosphate (oxidative stage): step 2/3.</text>
</comment>
<evidence type="ECO:0000256" key="6">
    <source>
        <dbReference type="ARBA" id="ARBA00020337"/>
    </source>
</evidence>
<sequence>MIKEFFFNDRDSLFNALANACRDTLRNAIEEKQSASLLVSGGSTPRPLYQQLSQSELDWQNVTVALVDERWVEAGQEGSNETFIVQNLICNHAAAAKFIPMKTPEKTAMLGQGYCERRYRQLPRPFDVTILGMGPDGHTASLFPYSKGLKEALNEHGESICAAIDAERSEVTGALTERMSLSLFGLMQSRQLHLLITGDEKLAVYQQALANPDVMLTPVSAVLQQTTVPVHVYWAP</sequence>
<dbReference type="InterPro" id="IPR037171">
    <property type="entry name" value="NagB/RpiA_transferase-like"/>
</dbReference>
<organism evidence="9 10">
    <name type="scientific">marine gamma proteobacterium HTCC2143</name>
    <dbReference type="NCBI Taxonomy" id="247633"/>
    <lineage>
        <taxon>Bacteria</taxon>
        <taxon>Pseudomonadati</taxon>
        <taxon>Pseudomonadota</taxon>
        <taxon>Gammaproteobacteria</taxon>
        <taxon>Cellvibrionales</taxon>
        <taxon>Spongiibacteraceae</taxon>
        <taxon>BD1-7 clade</taxon>
    </lineage>
</organism>
<feature type="domain" description="Glucosamine/galactosamine-6-phosphate isomerase" evidence="8">
    <location>
        <begin position="9"/>
        <end position="225"/>
    </location>
</feature>
<protein>
    <recommendedName>
        <fullName evidence="6 7">6-phosphogluconolactonase</fullName>
        <shortName evidence="7">6PGL</shortName>
        <ecNumber evidence="5 7">3.1.1.31</ecNumber>
    </recommendedName>
</protein>
<evidence type="ECO:0000256" key="7">
    <source>
        <dbReference type="RuleBase" id="RU365095"/>
    </source>
</evidence>
<dbReference type="STRING" id="247633.GP2143_05775"/>
<dbReference type="GO" id="GO:0017057">
    <property type="term" value="F:6-phosphogluconolactonase activity"/>
    <property type="evidence" value="ECO:0007669"/>
    <property type="project" value="UniProtKB-UniRule"/>
</dbReference>
<comment type="catalytic activity">
    <reaction evidence="1 7">
        <text>6-phospho-D-glucono-1,5-lactone + H2O = 6-phospho-D-gluconate + H(+)</text>
        <dbReference type="Rhea" id="RHEA:12556"/>
        <dbReference type="ChEBI" id="CHEBI:15377"/>
        <dbReference type="ChEBI" id="CHEBI:15378"/>
        <dbReference type="ChEBI" id="CHEBI:57955"/>
        <dbReference type="ChEBI" id="CHEBI:58759"/>
        <dbReference type="EC" id="3.1.1.31"/>
    </reaction>
</comment>
<dbReference type="SUPFAM" id="SSF100950">
    <property type="entry name" value="NagB/RpiA/CoA transferase-like"/>
    <property type="match status" value="1"/>
</dbReference>
<dbReference type="Proteomes" id="UP000004931">
    <property type="component" value="Unassembled WGS sequence"/>
</dbReference>
<dbReference type="GO" id="GO:0005975">
    <property type="term" value="P:carbohydrate metabolic process"/>
    <property type="evidence" value="ECO:0007669"/>
    <property type="project" value="UniProtKB-UniRule"/>
</dbReference>
<evidence type="ECO:0000256" key="3">
    <source>
        <dbReference type="ARBA" id="ARBA00004961"/>
    </source>
</evidence>
<evidence type="ECO:0000313" key="9">
    <source>
        <dbReference type="EMBL" id="EAW31935.1"/>
    </source>
</evidence>
<keyword evidence="7" id="KW-0378">Hydrolase</keyword>
<dbReference type="PANTHER" id="PTHR11054:SF0">
    <property type="entry name" value="6-PHOSPHOGLUCONOLACTONASE"/>
    <property type="match status" value="1"/>
</dbReference>
<dbReference type="Gene3D" id="3.40.50.1360">
    <property type="match status" value="1"/>
</dbReference>
<evidence type="ECO:0000256" key="4">
    <source>
        <dbReference type="ARBA" id="ARBA00010662"/>
    </source>
</evidence>
<comment type="caution">
    <text evidence="9">The sequence shown here is derived from an EMBL/GenBank/DDBJ whole genome shotgun (WGS) entry which is preliminary data.</text>
</comment>
<comment type="function">
    <text evidence="2 7">Hydrolysis of 6-phosphogluconolactone to 6-phosphogluconate.</text>
</comment>
<evidence type="ECO:0000259" key="8">
    <source>
        <dbReference type="Pfam" id="PF01182"/>
    </source>
</evidence>
<dbReference type="GO" id="GO:0006098">
    <property type="term" value="P:pentose-phosphate shunt"/>
    <property type="evidence" value="ECO:0007669"/>
    <property type="project" value="UniProtKB-UniPathway"/>
</dbReference>
<dbReference type="Pfam" id="PF01182">
    <property type="entry name" value="Glucosamine_iso"/>
    <property type="match status" value="1"/>
</dbReference>
<dbReference type="AlphaFoldDB" id="A0YBK5"/>
<dbReference type="InterPro" id="IPR005900">
    <property type="entry name" value="6-phosphogluconolactonase_DevB"/>
</dbReference>
<dbReference type="eggNOG" id="COG0363">
    <property type="taxonomic scope" value="Bacteria"/>
</dbReference>
<reference evidence="9 10" key="1">
    <citation type="journal article" date="2010" name="J. Bacteriol.">
        <title>Genome sequence of the oligotrophic marine Gammaproteobacterium HTCC2143, isolated from the Oregon Coast.</title>
        <authorList>
            <person name="Oh H.M."/>
            <person name="Kang I."/>
            <person name="Ferriera S."/>
            <person name="Giovannoni S.J."/>
            <person name="Cho J.C."/>
        </authorList>
    </citation>
    <scope>NUCLEOTIDE SEQUENCE [LARGE SCALE GENOMIC DNA]</scope>
    <source>
        <strain evidence="9 10">HTCC2143</strain>
    </source>
</reference>
<evidence type="ECO:0000256" key="1">
    <source>
        <dbReference type="ARBA" id="ARBA00000832"/>
    </source>
</evidence>
<gene>
    <name evidence="7" type="primary">pgl</name>
    <name evidence="9" type="ORF">GP2143_05775</name>
</gene>
<evidence type="ECO:0000256" key="2">
    <source>
        <dbReference type="ARBA" id="ARBA00002681"/>
    </source>
</evidence>
<evidence type="ECO:0000313" key="10">
    <source>
        <dbReference type="Proteomes" id="UP000004931"/>
    </source>
</evidence>
<name>A0YBK5_9GAMM</name>
<keyword evidence="10" id="KW-1185">Reference proteome</keyword>
<dbReference type="CDD" id="cd01400">
    <property type="entry name" value="6PGL"/>
    <property type="match status" value="1"/>
</dbReference>
<dbReference type="NCBIfam" id="TIGR01198">
    <property type="entry name" value="pgl"/>
    <property type="match status" value="1"/>
</dbReference>
<accession>A0YBK5</accession>
<dbReference type="EC" id="3.1.1.31" evidence="5 7"/>
<dbReference type="EMBL" id="AAVT01000002">
    <property type="protein sequence ID" value="EAW31935.1"/>
    <property type="molecule type" value="Genomic_DNA"/>
</dbReference>
<dbReference type="PANTHER" id="PTHR11054">
    <property type="entry name" value="6-PHOSPHOGLUCONOLACTONASE"/>
    <property type="match status" value="1"/>
</dbReference>
<proteinExistence type="inferred from homology"/>
<evidence type="ECO:0000256" key="5">
    <source>
        <dbReference type="ARBA" id="ARBA00013198"/>
    </source>
</evidence>